<evidence type="ECO:0000313" key="2">
    <source>
        <dbReference type="EMBL" id="KAF1936770.1"/>
    </source>
</evidence>
<keyword evidence="3" id="KW-1185">Reference proteome</keyword>
<organism evidence="2 3">
    <name type="scientific">Clathrospora elynae</name>
    <dbReference type="NCBI Taxonomy" id="706981"/>
    <lineage>
        <taxon>Eukaryota</taxon>
        <taxon>Fungi</taxon>
        <taxon>Dikarya</taxon>
        <taxon>Ascomycota</taxon>
        <taxon>Pezizomycotina</taxon>
        <taxon>Dothideomycetes</taxon>
        <taxon>Pleosporomycetidae</taxon>
        <taxon>Pleosporales</taxon>
        <taxon>Diademaceae</taxon>
        <taxon>Clathrospora</taxon>
    </lineage>
</organism>
<feature type="compositionally biased region" description="Low complexity" evidence="1">
    <location>
        <begin position="107"/>
        <end position="118"/>
    </location>
</feature>
<reference evidence="2" key="1">
    <citation type="journal article" date="2020" name="Stud. Mycol.">
        <title>101 Dothideomycetes genomes: a test case for predicting lifestyles and emergence of pathogens.</title>
        <authorList>
            <person name="Haridas S."/>
            <person name="Albert R."/>
            <person name="Binder M."/>
            <person name="Bloem J."/>
            <person name="Labutti K."/>
            <person name="Salamov A."/>
            <person name="Andreopoulos B."/>
            <person name="Baker S."/>
            <person name="Barry K."/>
            <person name="Bills G."/>
            <person name="Bluhm B."/>
            <person name="Cannon C."/>
            <person name="Castanera R."/>
            <person name="Culley D."/>
            <person name="Daum C."/>
            <person name="Ezra D."/>
            <person name="Gonzalez J."/>
            <person name="Henrissat B."/>
            <person name="Kuo A."/>
            <person name="Liang C."/>
            <person name="Lipzen A."/>
            <person name="Lutzoni F."/>
            <person name="Magnuson J."/>
            <person name="Mondo S."/>
            <person name="Nolan M."/>
            <person name="Ohm R."/>
            <person name="Pangilinan J."/>
            <person name="Park H.-J."/>
            <person name="Ramirez L."/>
            <person name="Alfaro M."/>
            <person name="Sun H."/>
            <person name="Tritt A."/>
            <person name="Yoshinaga Y."/>
            <person name="Zwiers L.-H."/>
            <person name="Turgeon B."/>
            <person name="Goodwin S."/>
            <person name="Spatafora J."/>
            <person name="Crous P."/>
            <person name="Grigoriev I."/>
        </authorList>
    </citation>
    <scope>NUCLEOTIDE SEQUENCE</scope>
    <source>
        <strain evidence="2">CBS 161.51</strain>
    </source>
</reference>
<sequence>MLQEIYVELNQLGGNLWQDRDETRALLQGLHYQLNFGEGCPCPSQPGPAAGASQSRSTPSDIGISLFPPPPPIAQNIPRTQIPSLSPLLATSHATITPAEAAPSSAAISTAAEATTSARPKQPTVAIDTPRADAVGSPDSQSTAGMGIQQAPAPSAVYKVLPGVGIPTSVPNPIPVSNTCARRGGF</sequence>
<feature type="region of interest" description="Disordered" evidence="1">
    <location>
        <begin position="107"/>
        <end position="147"/>
    </location>
</feature>
<dbReference type="EMBL" id="ML976171">
    <property type="protein sequence ID" value="KAF1936770.1"/>
    <property type="molecule type" value="Genomic_DNA"/>
</dbReference>
<gene>
    <name evidence="2" type="ORF">EJ02DRAFT_470213</name>
</gene>
<feature type="region of interest" description="Disordered" evidence="1">
    <location>
        <begin position="43"/>
        <end position="79"/>
    </location>
</feature>
<accession>A0A6A5SAT2</accession>
<proteinExistence type="predicted"/>
<name>A0A6A5SAT2_9PLEO</name>
<dbReference type="AlphaFoldDB" id="A0A6A5SAT2"/>
<evidence type="ECO:0000313" key="3">
    <source>
        <dbReference type="Proteomes" id="UP000800038"/>
    </source>
</evidence>
<evidence type="ECO:0000256" key="1">
    <source>
        <dbReference type="SAM" id="MobiDB-lite"/>
    </source>
</evidence>
<dbReference type="Proteomes" id="UP000800038">
    <property type="component" value="Unassembled WGS sequence"/>
</dbReference>
<protein>
    <submittedName>
        <fullName evidence="2">Uncharacterized protein</fullName>
    </submittedName>
</protein>